<protein>
    <submittedName>
        <fullName evidence="2">Uncharacterized protein</fullName>
    </submittedName>
</protein>
<name>A0A2N9LJN5_9BACT</name>
<proteinExistence type="predicted"/>
<dbReference type="EMBL" id="OKRB01000095">
    <property type="protein sequence ID" value="SPE23245.1"/>
    <property type="molecule type" value="Genomic_DNA"/>
</dbReference>
<feature type="region of interest" description="Disordered" evidence="1">
    <location>
        <begin position="193"/>
        <end position="212"/>
    </location>
</feature>
<dbReference type="AlphaFoldDB" id="A0A2N9LJN5"/>
<gene>
    <name evidence="2" type="ORF">SBA5_380016</name>
</gene>
<accession>A0A2N9LJN5</accession>
<sequence>MPNQNGSVYGLTILSPIIDDGRATPSHDLQIRAYLAQLSTREGSPFAVAPGTHLARLVVMDDVIYVGMPSCEEHLKSKYLVFESNCDGDLDTYLAGLADSIPKHLDAIWSHCVGYPTRGAADRDAFIAYMKSCQLESTFFFAAVNDKSVPATLRALQTQTAVADFITAHQGADQVTLQRHFIDFAAQLKTLPTPPAGSMGPHRTIKTGGHNE</sequence>
<dbReference type="OrthoDB" id="116741at2"/>
<evidence type="ECO:0000256" key="1">
    <source>
        <dbReference type="SAM" id="MobiDB-lite"/>
    </source>
</evidence>
<evidence type="ECO:0000313" key="3">
    <source>
        <dbReference type="Proteomes" id="UP000239735"/>
    </source>
</evidence>
<dbReference type="Proteomes" id="UP000239735">
    <property type="component" value="Unassembled WGS sequence"/>
</dbReference>
<evidence type="ECO:0000313" key="2">
    <source>
        <dbReference type="EMBL" id="SPE23245.1"/>
    </source>
</evidence>
<reference evidence="3" key="1">
    <citation type="submission" date="2018-02" db="EMBL/GenBank/DDBJ databases">
        <authorList>
            <person name="Hausmann B."/>
        </authorList>
    </citation>
    <scope>NUCLEOTIDE SEQUENCE [LARGE SCALE GENOMIC DNA]</scope>
    <source>
        <strain evidence="3">Peat soil MAG SbA5</strain>
    </source>
</reference>
<organism evidence="2 3">
    <name type="scientific">Candidatus Sulfuritelmatomonas gaucii</name>
    <dbReference type="NCBI Taxonomy" id="2043161"/>
    <lineage>
        <taxon>Bacteria</taxon>
        <taxon>Pseudomonadati</taxon>
        <taxon>Acidobacteriota</taxon>
        <taxon>Terriglobia</taxon>
        <taxon>Terriglobales</taxon>
        <taxon>Acidobacteriaceae</taxon>
        <taxon>Candidatus Sulfuritelmatomonas</taxon>
    </lineage>
</organism>